<dbReference type="RefSeq" id="WP_378613668.1">
    <property type="nucleotide sequence ID" value="NZ_JBHSAX010000014.1"/>
</dbReference>
<protein>
    <submittedName>
        <fullName evidence="1">Uncharacterized protein</fullName>
    </submittedName>
</protein>
<keyword evidence="2" id="KW-1185">Reference proteome</keyword>
<sequence length="70" mass="7342">MRIVVRRIMLRIPSRKLYGAGTHCPAFYPAAGALSGAVSVRGDERDTGPNHEKALHLVNQVKGCGGGGGI</sequence>
<accession>A0ABV8DVT6</accession>
<dbReference type="Proteomes" id="UP001595696">
    <property type="component" value="Unassembled WGS sequence"/>
</dbReference>
<name>A0ABV8DVT6_9NOCA</name>
<evidence type="ECO:0000313" key="2">
    <source>
        <dbReference type="Proteomes" id="UP001595696"/>
    </source>
</evidence>
<comment type="caution">
    <text evidence="1">The sequence shown here is derived from an EMBL/GenBank/DDBJ whole genome shotgun (WGS) entry which is preliminary data.</text>
</comment>
<proteinExistence type="predicted"/>
<reference evidence="2" key="1">
    <citation type="journal article" date="2019" name="Int. J. Syst. Evol. Microbiol.">
        <title>The Global Catalogue of Microorganisms (GCM) 10K type strain sequencing project: providing services to taxonomists for standard genome sequencing and annotation.</title>
        <authorList>
            <consortium name="The Broad Institute Genomics Platform"/>
            <consortium name="The Broad Institute Genome Sequencing Center for Infectious Disease"/>
            <person name="Wu L."/>
            <person name="Ma J."/>
        </authorList>
    </citation>
    <scope>NUCLEOTIDE SEQUENCE [LARGE SCALE GENOMIC DNA]</scope>
    <source>
        <strain evidence="2">CGMCC 4.7330</strain>
    </source>
</reference>
<gene>
    <name evidence="1" type="ORF">ACFO0B_18300</name>
</gene>
<evidence type="ECO:0000313" key="1">
    <source>
        <dbReference type="EMBL" id="MFC3963944.1"/>
    </source>
</evidence>
<dbReference type="EMBL" id="JBHSAX010000014">
    <property type="protein sequence ID" value="MFC3963944.1"/>
    <property type="molecule type" value="Genomic_DNA"/>
</dbReference>
<organism evidence="1 2">
    <name type="scientific">Nocardia jiangsuensis</name>
    <dbReference type="NCBI Taxonomy" id="1691563"/>
    <lineage>
        <taxon>Bacteria</taxon>
        <taxon>Bacillati</taxon>
        <taxon>Actinomycetota</taxon>
        <taxon>Actinomycetes</taxon>
        <taxon>Mycobacteriales</taxon>
        <taxon>Nocardiaceae</taxon>
        <taxon>Nocardia</taxon>
    </lineage>
</organism>